<keyword evidence="2" id="KW-1185">Reference proteome</keyword>
<dbReference type="SUPFAM" id="SSF52540">
    <property type="entry name" value="P-loop containing nucleoside triphosphate hydrolases"/>
    <property type="match status" value="1"/>
</dbReference>
<organism evidence="1 2">
    <name type="scientific">Muricoccus pecuniae</name>
    <dbReference type="NCBI Taxonomy" id="693023"/>
    <lineage>
        <taxon>Bacteria</taxon>
        <taxon>Pseudomonadati</taxon>
        <taxon>Pseudomonadota</taxon>
        <taxon>Alphaproteobacteria</taxon>
        <taxon>Acetobacterales</taxon>
        <taxon>Roseomonadaceae</taxon>
        <taxon>Muricoccus</taxon>
    </lineage>
</organism>
<dbReference type="AlphaFoldDB" id="A0A840YMX3"/>
<dbReference type="Gene3D" id="3.40.50.300">
    <property type="entry name" value="P-loop containing nucleotide triphosphate hydrolases"/>
    <property type="match status" value="1"/>
</dbReference>
<evidence type="ECO:0000313" key="1">
    <source>
        <dbReference type="EMBL" id="MBB5696144.1"/>
    </source>
</evidence>
<accession>A0A840YMX3</accession>
<keyword evidence="1" id="KW-0418">Kinase</keyword>
<comment type="caution">
    <text evidence="1">The sequence shown here is derived from an EMBL/GenBank/DDBJ whole genome shotgun (WGS) entry which is preliminary data.</text>
</comment>
<dbReference type="Proteomes" id="UP000580654">
    <property type="component" value="Unassembled WGS sequence"/>
</dbReference>
<sequence length="244" mass="26465">MGFIINPRGVGGSGKTELARRILAAYSWTEGGQAEPLRQKGREKPIGYRLRHPEGGRPLVVLGQYERTSGGCDTIPAAHGGLDEIFRLADHWAAAGHDVLLEGSAWSAEHRRSALLAKRHRLHVLHLSTPPEEAARNLAARRRARRSSWPLIMRTVEAQHDSIEAACNKLRGVAAVEQHAFGGALGRARELLGLKAGSEEKVAHPSPHPIPIRRPLLVGASMAAFRPLTTSNSQLGHHPQECAA</sequence>
<protein>
    <submittedName>
        <fullName evidence="1">Putative kinase</fullName>
    </submittedName>
</protein>
<gene>
    <name evidence="1" type="ORF">FHS87_004214</name>
</gene>
<dbReference type="GO" id="GO:0016301">
    <property type="term" value="F:kinase activity"/>
    <property type="evidence" value="ECO:0007669"/>
    <property type="project" value="UniProtKB-KW"/>
</dbReference>
<keyword evidence="1" id="KW-0808">Transferase</keyword>
<dbReference type="EMBL" id="JACIJD010000031">
    <property type="protein sequence ID" value="MBB5696144.1"/>
    <property type="molecule type" value="Genomic_DNA"/>
</dbReference>
<dbReference type="RefSeq" id="WP_184521243.1">
    <property type="nucleotide sequence ID" value="NZ_JACIJD010000031.1"/>
</dbReference>
<reference evidence="1 2" key="1">
    <citation type="submission" date="2020-08" db="EMBL/GenBank/DDBJ databases">
        <title>Genomic Encyclopedia of Type Strains, Phase IV (KMG-IV): sequencing the most valuable type-strain genomes for metagenomic binning, comparative biology and taxonomic classification.</title>
        <authorList>
            <person name="Goeker M."/>
        </authorList>
    </citation>
    <scope>NUCLEOTIDE SEQUENCE [LARGE SCALE GENOMIC DNA]</scope>
    <source>
        <strain evidence="1 2">DSM 25622</strain>
    </source>
</reference>
<dbReference type="InterPro" id="IPR027417">
    <property type="entry name" value="P-loop_NTPase"/>
</dbReference>
<evidence type="ECO:0000313" key="2">
    <source>
        <dbReference type="Proteomes" id="UP000580654"/>
    </source>
</evidence>
<name>A0A840YMX3_9PROT</name>
<proteinExistence type="predicted"/>